<organism evidence="3 4">
    <name type="scientific">Seohaeicola nanhaiensis</name>
    <dbReference type="NCBI Taxonomy" id="1387282"/>
    <lineage>
        <taxon>Bacteria</taxon>
        <taxon>Pseudomonadati</taxon>
        <taxon>Pseudomonadota</taxon>
        <taxon>Alphaproteobacteria</taxon>
        <taxon>Rhodobacterales</taxon>
        <taxon>Roseobacteraceae</taxon>
        <taxon>Seohaeicola</taxon>
    </lineage>
</organism>
<proteinExistence type="predicted"/>
<gene>
    <name evidence="3" type="ORF">ACFO5X_11935</name>
</gene>
<dbReference type="InterPro" id="IPR010839">
    <property type="entry name" value="AtuA_N"/>
</dbReference>
<protein>
    <submittedName>
        <fullName evidence="3">Acyclic terpene utilization AtuA family protein</fullName>
    </submittedName>
</protein>
<dbReference type="Pfam" id="PF23544">
    <property type="entry name" value="AtuA_ferredoxin"/>
    <property type="match status" value="1"/>
</dbReference>
<dbReference type="PANTHER" id="PTHR47708:SF2">
    <property type="entry name" value="SI:CH73-132F6.5"/>
    <property type="match status" value="1"/>
</dbReference>
<dbReference type="RefSeq" id="WP_380717680.1">
    <property type="nucleotide sequence ID" value="NZ_JBHSGI010000009.1"/>
</dbReference>
<dbReference type="Proteomes" id="UP001595973">
    <property type="component" value="Unassembled WGS sequence"/>
</dbReference>
<dbReference type="PANTHER" id="PTHR47708">
    <property type="match status" value="1"/>
</dbReference>
<feature type="domain" description="Acyclic terpene utilisation N-terminal" evidence="1">
    <location>
        <begin position="5"/>
        <end position="446"/>
    </location>
</feature>
<dbReference type="EMBL" id="JBHSGI010000009">
    <property type="protein sequence ID" value="MFC4669268.1"/>
    <property type="molecule type" value="Genomic_DNA"/>
</dbReference>
<sequence length="606" mass="63342">MKQEVRIGGGGGFWGDSPEGARQIVERGGVDYLVMDYLAEITMSILARMKIKSPDLGYAPDFVTKVMKPLAKDIAAKGIKVVTNAGGVNVDACRDALAAVFAEAGVDLKIGVVRGDDISALAETLRAEGTVEMFTGAPMPAKLTSVNAYLGAAAIARALAEGADVVITGRVVDSATVLGPLMHEFGWTAGDYDRLSAGSLAGHLLECGPQVTGGIFTDWRDVPGWDDVGFPIAICRPDGTFDLTKPEGTGGLVTPMTVAEQLCYEVGDPTAYVLPDVTCDWSEVRLEQAGPDVVRVSGAKGRAPTRTLKVSATYPDGYRSSVTLMIAGRDAPAKAQATGEALLKRTGRMIAEAGLAPFSETLIEVLGAESNYGADARKSAAREVILKLAVRHSDRAALEIFAGEIYPAACSMAQGITGFAGGRPAPQPVIRLFSCLVDKARVPMSASVGSETFDVAQDMGGNAAPEAVAPVTPHAPLPEGPRVTVPLIALAHGRSGDKGDKANIGVLSRAPEFLPWIAAGVTPARVAEWFAHFVSGEVTRFDWPGLSGFNFLMDKALGGGGVASLRHDPQGKALAQILLDLPVEVPADWVAPGGRLEEFAEEARAA</sequence>
<evidence type="ECO:0000313" key="3">
    <source>
        <dbReference type="EMBL" id="MFC4669268.1"/>
    </source>
</evidence>
<dbReference type="Pfam" id="PF07287">
    <property type="entry name" value="AtuA"/>
    <property type="match status" value="1"/>
</dbReference>
<keyword evidence="4" id="KW-1185">Reference proteome</keyword>
<dbReference type="InterPro" id="IPR056362">
    <property type="entry name" value="AtuA-like_ferredoxin_dom"/>
</dbReference>
<evidence type="ECO:0000259" key="1">
    <source>
        <dbReference type="Pfam" id="PF07287"/>
    </source>
</evidence>
<evidence type="ECO:0000313" key="4">
    <source>
        <dbReference type="Proteomes" id="UP001595973"/>
    </source>
</evidence>
<name>A0ABV9KH43_9RHOB</name>
<evidence type="ECO:0000259" key="2">
    <source>
        <dbReference type="Pfam" id="PF23544"/>
    </source>
</evidence>
<accession>A0ABV9KH43</accession>
<comment type="caution">
    <text evidence="3">The sequence shown here is derived from an EMBL/GenBank/DDBJ whole genome shotgun (WGS) entry which is preliminary data.</text>
</comment>
<reference evidence="4" key="1">
    <citation type="journal article" date="2019" name="Int. J. Syst. Evol. Microbiol.">
        <title>The Global Catalogue of Microorganisms (GCM) 10K type strain sequencing project: providing services to taxonomists for standard genome sequencing and annotation.</title>
        <authorList>
            <consortium name="The Broad Institute Genomics Platform"/>
            <consortium name="The Broad Institute Genome Sequencing Center for Infectious Disease"/>
            <person name="Wu L."/>
            <person name="Ma J."/>
        </authorList>
    </citation>
    <scope>NUCLEOTIDE SEQUENCE [LARGE SCALE GENOMIC DNA]</scope>
    <source>
        <strain evidence="4">CGMCC 4.7283</strain>
    </source>
</reference>
<feature type="domain" description="AtuA-like ferredoxin-fold" evidence="2">
    <location>
        <begin position="485"/>
        <end position="583"/>
    </location>
</feature>